<dbReference type="RefSeq" id="WP_006271483.1">
    <property type="nucleotide sequence ID" value="NZ_GL883077.1"/>
</dbReference>
<accession>F4QLG3</accession>
<evidence type="ECO:0000313" key="1">
    <source>
        <dbReference type="EMBL" id="EGF92308.1"/>
    </source>
</evidence>
<dbReference type="STRING" id="715226.ABI_07420"/>
<evidence type="ECO:0000313" key="2">
    <source>
        <dbReference type="Proteomes" id="UP000006512"/>
    </source>
</evidence>
<dbReference type="EMBL" id="GL883077">
    <property type="protein sequence ID" value="EGF92308.1"/>
    <property type="molecule type" value="Genomic_DNA"/>
</dbReference>
<keyword evidence="2" id="KW-1185">Reference proteome</keyword>
<proteinExistence type="predicted"/>
<dbReference type="Proteomes" id="UP000006512">
    <property type="component" value="Unassembled WGS sequence"/>
</dbReference>
<reference evidence="2" key="1">
    <citation type="submission" date="2011-03" db="EMBL/GenBank/DDBJ databases">
        <title>Draft genome sequence of Brevundimonas diminuta.</title>
        <authorList>
            <person name="Brown P.J.B."/>
            <person name="Buechlein A."/>
            <person name="Hemmerich C."/>
            <person name="Brun Y.V."/>
        </authorList>
    </citation>
    <scope>NUCLEOTIDE SEQUENCE [LARGE SCALE GENOMIC DNA]</scope>
    <source>
        <strain evidence="2">C19</strain>
    </source>
</reference>
<organism evidence="1 2">
    <name type="scientific">Asticcacaulis biprosthecium C19</name>
    <dbReference type="NCBI Taxonomy" id="715226"/>
    <lineage>
        <taxon>Bacteria</taxon>
        <taxon>Pseudomonadati</taxon>
        <taxon>Pseudomonadota</taxon>
        <taxon>Alphaproteobacteria</taxon>
        <taxon>Caulobacterales</taxon>
        <taxon>Caulobacteraceae</taxon>
        <taxon>Asticcacaulis</taxon>
    </lineage>
</organism>
<protein>
    <submittedName>
        <fullName evidence="1">Uncharacterized protein</fullName>
    </submittedName>
</protein>
<dbReference type="HOGENOM" id="CLU_2986576_0_0_5"/>
<gene>
    <name evidence="1" type="ORF">ABI_07420</name>
</gene>
<sequence>MPVPPDAKEKSDAISAALRDAVADALDRKRKLGQYWVVWDGEKPVEVHPDTKQTAAE</sequence>
<dbReference type="AlphaFoldDB" id="F4QLG3"/>
<name>F4QLG3_9CAUL</name>